<comment type="similarity">
    <text evidence="1">Belongs to the type-I restriction system S methylase family.</text>
</comment>
<keyword evidence="5" id="KW-0255">Endonuclease</keyword>
<dbReference type="SUPFAM" id="SSF116734">
    <property type="entry name" value="DNA methylase specificity domain"/>
    <property type="match status" value="2"/>
</dbReference>
<evidence type="ECO:0000259" key="4">
    <source>
        <dbReference type="Pfam" id="PF01420"/>
    </source>
</evidence>
<evidence type="ECO:0000256" key="2">
    <source>
        <dbReference type="ARBA" id="ARBA00022747"/>
    </source>
</evidence>
<comment type="caution">
    <text evidence="5">The sequence shown here is derived from an EMBL/GenBank/DDBJ whole genome shotgun (WGS) entry which is preliminary data.</text>
</comment>
<evidence type="ECO:0000313" key="5">
    <source>
        <dbReference type="EMBL" id="MCK2214057.1"/>
    </source>
</evidence>
<dbReference type="PANTHER" id="PTHR30408:SF12">
    <property type="entry name" value="TYPE I RESTRICTION ENZYME MJAVIII SPECIFICITY SUBUNIT"/>
    <property type="match status" value="1"/>
</dbReference>
<organism evidence="5 6">
    <name type="scientific">Actinomadura luzonensis</name>
    <dbReference type="NCBI Taxonomy" id="2805427"/>
    <lineage>
        <taxon>Bacteria</taxon>
        <taxon>Bacillati</taxon>
        <taxon>Actinomycetota</taxon>
        <taxon>Actinomycetes</taxon>
        <taxon>Streptosporangiales</taxon>
        <taxon>Thermomonosporaceae</taxon>
        <taxon>Actinomadura</taxon>
    </lineage>
</organism>
<name>A0ABT0FP21_9ACTN</name>
<sequence>MREARLSDAVDINPEALTIGTPGSFRFRYIDLSAVSRGQIFWNSLDTHLRASAPSRAQRLVRPHDCLLGTVRPLQQSHGYIEDAGEALVASTGFAVLRAKAGIAHPRFIFHWMLGLSALRQTDAMAVGSNYPAVNESDVANLKIALPSIGQQRRIAEILDTLDAQIRFTLEGAKKVIALRAAISDALIPVRSDPSDLGEGWSCVRLAEVVPSVEYGISTSLDEDDSGTPILRMNNLANGKIELGEVKYSSLGAPAHLFLRDRDVLFNRTNSIDHVGRTSIWRSEIERPTSFASYLVRLNPDLGRLVPEYLVRWLNRPAIQQRIRRFATPGVHQVNINPTNLRKTFIELPVELEHQRKIDAALVECEQTIERWREEEARLRMLKQGLMEDLLTGRVRAATAEAVLEKL</sequence>
<keyword evidence="3" id="KW-0238">DNA-binding</keyword>
<dbReference type="PANTHER" id="PTHR30408">
    <property type="entry name" value="TYPE-1 RESTRICTION ENZYME ECOKI SPECIFICITY PROTEIN"/>
    <property type="match status" value="1"/>
</dbReference>
<reference evidence="5 6" key="1">
    <citation type="submission" date="2022-04" db="EMBL/GenBank/DDBJ databases">
        <title>Genome draft of Actinomadura sp. ATCC 31491.</title>
        <authorList>
            <person name="Shi X."/>
            <person name="Du Y."/>
        </authorList>
    </citation>
    <scope>NUCLEOTIDE SEQUENCE [LARGE SCALE GENOMIC DNA]</scope>
    <source>
        <strain evidence="5 6">ATCC 31491</strain>
    </source>
</reference>
<keyword evidence="5" id="KW-0378">Hydrolase</keyword>
<dbReference type="EC" id="3.1.21.-" evidence="5"/>
<dbReference type="RefSeq" id="WP_242373390.1">
    <property type="nucleotide sequence ID" value="NZ_JAKRKC020000001.1"/>
</dbReference>
<keyword evidence="2" id="KW-0680">Restriction system</keyword>
<dbReference type="InterPro" id="IPR052021">
    <property type="entry name" value="Type-I_RS_S_subunit"/>
</dbReference>
<accession>A0ABT0FP21</accession>
<gene>
    <name evidence="5" type="ORF">MF672_009680</name>
</gene>
<dbReference type="Pfam" id="PF01420">
    <property type="entry name" value="Methylase_S"/>
    <property type="match status" value="1"/>
</dbReference>
<dbReference type="GO" id="GO:0016787">
    <property type="term" value="F:hydrolase activity"/>
    <property type="evidence" value="ECO:0007669"/>
    <property type="project" value="UniProtKB-KW"/>
</dbReference>
<dbReference type="CDD" id="cd16961">
    <property type="entry name" value="RMtype1_S_TRD-CR_like"/>
    <property type="match status" value="1"/>
</dbReference>
<dbReference type="CDD" id="cd17524">
    <property type="entry name" value="RMtype1_S_EcoUTORF5051P-TRD2-CR2_like"/>
    <property type="match status" value="1"/>
</dbReference>
<dbReference type="EMBL" id="JAKRKC020000001">
    <property type="protein sequence ID" value="MCK2214057.1"/>
    <property type="molecule type" value="Genomic_DNA"/>
</dbReference>
<dbReference type="InterPro" id="IPR044946">
    <property type="entry name" value="Restrct_endonuc_typeI_TRD_sf"/>
</dbReference>
<evidence type="ECO:0000256" key="3">
    <source>
        <dbReference type="ARBA" id="ARBA00023125"/>
    </source>
</evidence>
<dbReference type="InterPro" id="IPR000055">
    <property type="entry name" value="Restrct_endonuc_typeI_TRD"/>
</dbReference>
<feature type="domain" description="Type I restriction modification DNA specificity" evidence="4">
    <location>
        <begin position="78"/>
        <end position="169"/>
    </location>
</feature>
<keyword evidence="5" id="KW-0540">Nuclease</keyword>
<evidence type="ECO:0000313" key="6">
    <source>
        <dbReference type="Proteomes" id="UP001317259"/>
    </source>
</evidence>
<keyword evidence="6" id="KW-1185">Reference proteome</keyword>
<proteinExistence type="inferred from homology"/>
<evidence type="ECO:0000256" key="1">
    <source>
        <dbReference type="ARBA" id="ARBA00010923"/>
    </source>
</evidence>
<dbReference type="GO" id="GO:0004519">
    <property type="term" value="F:endonuclease activity"/>
    <property type="evidence" value="ECO:0007669"/>
    <property type="project" value="UniProtKB-KW"/>
</dbReference>
<dbReference type="Proteomes" id="UP001317259">
    <property type="component" value="Unassembled WGS sequence"/>
</dbReference>
<protein>
    <submittedName>
        <fullName evidence="5">Restriction endonuclease subunit S</fullName>
        <ecNumber evidence="5">3.1.21.-</ecNumber>
    </submittedName>
</protein>
<dbReference type="Gene3D" id="3.90.220.20">
    <property type="entry name" value="DNA methylase specificity domains"/>
    <property type="match status" value="2"/>
</dbReference>